<dbReference type="PRINTS" id="PR00704">
    <property type="entry name" value="CALPAIN"/>
</dbReference>
<dbReference type="AlphaFoldDB" id="A0A6P7XFK3"/>
<keyword evidence="3" id="KW-0677">Repeat</keyword>
<evidence type="ECO:0000256" key="5">
    <source>
        <dbReference type="ARBA" id="ARBA00022807"/>
    </source>
</evidence>
<reference evidence="10" key="1">
    <citation type="submission" date="2025-08" db="UniProtKB">
        <authorList>
            <consortium name="RefSeq"/>
        </authorList>
    </citation>
    <scope>IDENTIFICATION</scope>
</reference>
<dbReference type="PANTHER" id="PTHR10183:SF333">
    <property type="entry name" value="CALPAIN-13"/>
    <property type="match status" value="1"/>
</dbReference>
<feature type="domain" description="Calpain catalytic" evidence="8">
    <location>
        <begin position="14"/>
        <end position="255"/>
    </location>
</feature>
<dbReference type="Proteomes" id="UP000515156">
    <property type="component" value="Chromosome 3"/>
</dbReference>
<evidence type="ECO:0000313" key="9">
    <source>
        <dbReference type="Proteomes" id="UP000515156"/>
    </source>
</evidence>
<dbReference type="InterPro" id="IPR022683">
    <property type="entry name" value="Calpain_III"/>
</dbReference>
<dbReference type="CDD" id="cd00044">
    <property type="entry name" value="CysPc"/>
    <property type="match status" value="1"/>
</dbReference>
<dbReference type="InParanoid" id="A0A6P7XFK3"/>
<keyword evidence="2 7" id="KW-0645">Protease</keyword>
<dbReference type="InterPro" id="IPR038765">
    <property type="entry name" value="Papain-like_cys_pep_sf"/>
</dbReference>
<evidence type="ECO:0000259" key="8">
    <source>
        <dbReference type="PROSITE" id="PS50203"/>
    </source>
</evidence>
<dbReference type="GeneID" id="115465566"/>
<keyword evidence="5 7" id="KW-0788">Thiol protease</keyword>
<dbReference type="Gene3D" id="3.90.70.10">
    <property type="entry name" value="Cysteine proteinases"/>
    <property type="match status" value="1"/>
</dbReference>
<accession>A0A6P7XFK3</accession>
<gene>
    <name evidence="10" type="primary">LOC115465566</name>
</gene>
<dbReference type="GO" id="GO:0006508">
    <property type="term" value="P:proteolysis"/>
    <property type="evidence" value="ECO:0007669"/>
    <property type="project" value="UniProtKB-KW"/>
</dbReference>
<dbReference type="PANTHER" id="PTHR10183">
    <property type="entry name" value="CALPAIN"/>
    <property type="match status" value="1"/>
</dbReference>
<evidence type="ECO:0000256" key="4">
    <source>
        <dbReference type="ARBA" id="ARBA00022801"/>
    </source>
</evidence>
<dbReference type="Pfam" id="PF01067">
    <property type="entry name" value="Calpain_III"/>
    <property type="match status" value="1"/>
</dbReference>
<dbReference type="InterPro" id="IPR022684">
    <property type="entry name" value="Calpain_cysteine_protease"/>
</dbReference>
<dbReference type="Pfam" id="PF21875">
    <property type="entry name" value="CAPN13-like_C_EFh"/>
    <property type="match status" value="1"/>
</dbReference>
<evidence type="ECO:0000256" key="6">
    <source>
        <dbReference type="PIRSR" id="PIRSR622684-1"/>
    </source>
</evidence>
<name>A0A6P7XFK3_9AMPH</name>
<evidence type="ECO:0000256" key="2">
    <source>
        <dbReference type="ARBA" id="ARBA00022670"/>
    </source>
</evidence>
<proteinExistence type="inferred from homology"/>
<dbReference type="GO" id="GO:0005737">
    <property type="term" value="C:cytoplasm"/>
    <property type="evidence" value="ECO:0007669"/>
    <property type="project" value="TreeGrafter"/>
</dbReference>
<dbReference type="InterPro" id="IPR036213">
    <property type="entry name" value="Calpain_III_sf"/>
</dbReference>
<feature type="active site" evidence="6 7">
    <location>
        <position position="173"/>
    </location>
</feature>
<feature type="active site" evidence="6 7">
    <location>
        <position position="17"/>
    </location>
</feature>
<dbReference type="SMART" id="SM00230">
    <property type="entry name" value="CysPc"/>
    <property type="match status" value="1"/>
</dbReference>
<dbReference type="SUPFAM" id="SSF54001">
    <property type="entry name" value="Cysteine proteinases"/>
    <property type="match status" value="1"/>
</dbReference>
<dbReference type="FunFam" id="3.90.70.10:FF:000054">
    <property type="entry name" value="Calpain 14"/>
    <property type="match status" value="1"/>
</dbReference>
<dbReference type="SMART" id="SM00720">
    <property type="entry name" value="calpain_III"/>
    <property type="match status" value="1"/>
</dbReference>
<dbReference type="Pfam" id="PF00648">
    <property type="entry name" value="Peptidase_C2"/>
    <property type="match status" value="1"/>
</dbReference>
<dbReference type="PROSITE" id="PS50203">
    <property type="entry name" value="CALPAIN_CAT"/>
    <property type="match status" value="1"/>
</dbReference>
<dbReference type="RefSeq" id="XP_030051976.1">
    <property type="nucleotide sequence ID" value="XM_030196116.1"/>
</dbReference>
<comment type="similarity">
    <text evidence="1">Belongs to the peptidase C2 family.</text>
</comment>
<feature type="active site" evidence="6 7">
    <location>
        <position position="197"/>
    </location>
</feature>
<dbReference type="InterPro" id="IPR022682">
    <property type="entry name" value="Calpain_domain_III"/>
</dbReference>
<dbReference type="GO" id="GO:0004198">
    <property type="term" value="F:calcium-dependent cysteine-type endopeptidase activity"/>
    <property type="evidence" value="ECO:0007669"/>
    <property type="project" value="InterPro"/>
</dbReference>
<protein>
    <submittedName>
        <fullName evidence="10">Calpain-14-like</fullName>
    </submittedName>
</protein>
<sequence>MVLAGLILSKEKNVGDCWVLAALGCFDSRTAVLENIPAKTSGIHAALLWTFPFRFWQFGEWVDVVIDDRLPFLNGKYFCVQPRCRNEFWPSLLEKAYAKLRGSYQKLHWGLISEALVDFTGGVNMLFDLQNAPTNLRNIVLAAVKSKSLMVCQTSNREGSSNEVLENGLVQAHAYTVTGIEKVPYMNGWENLIRIWNPWGCGEWNGHWSDKSGEWEKIDVAWRKKLNVLREDGEFWMSFKDFLQHFVRIIICNRTPTCLDFEEPQKPWPMTMYANPWVKESLSRGSFIYDTFFKNPPCLVTVRESDQISKDFNVVVSLIQKPRWQQMMNEDKLPINLMVYTVNPKVLKDGLPDSHFFQNLEFSNNLVKMRDVTVSVSLKPGTYIIIPYSEHKYQELDFILRVYQRNTNYADEVSGMPADKPKMAPTKNYDDAYENIFARYCNKTSEIEASQLQKLLNEVVVNERLISVEDGGFSLDTCRGILLLMDLSVNGKLNLKEFGRLWKRLNICKNLFRENGGSQSGCLDFSALRNAVQSAGFQVTHEILNLMMLRHGDFRRINFPNFVCCMIRLEMITKVFRNLTKDGQGVYLSEEEWLQIIMSS</sequence>
<dbReference type="SUPFAM" id="SSF47473">
    <property type="entry name" value="EF-hand"/>
    <property type="match status" value="1"/>
</dbReference>
<evidence type="ECO:0000256" key="3">
    <source>
        <dbReference type="ARBA" id="ARBA00022737"/>
    </source>
</evidence>
<dbReference type="InterPro" id="IPR001300">
    <property type="entry name" value="Peptidase_C2_calpain_cat"/>
</dbReference>
<evidence type="ECO:0000256" key="7">
    <source>
        <dbReference type="PROSITE-ProRule" id="PRU00239"/>
    </source>
</evidence>
<dbReference type="KEGG" id="muo:115465566"/>
<keyword evidence="4 7" id="KW-0378">Hydrolase</keyword>
<dbReference type="Gene3D" id="1.10.238.10">
    <property type="entry name" value="EF-hand"/>
    <property type="match status" value="1"/>
</dbReference>
<dbReference type="SUPFAM" id="SSF49758">
    <property type="entry name" value="Calpain large subunit, middle domain (domain III)"/>
    <property type="match status" value="1"/>
</dbReference>
<dbReference type="InterPro" id="IPR054069">
    <property type="entry name" value="CAPN3/13-like_C_EFh"/>
</dbReference>
<dbReference type="CDD" id="cd16195">
    <property type="entry name" value="EFh_PEF_CAPN13_14"/>
    <property type="match status" value="1"/>
</dbReference>
<organism evidence="9 10">
    <name type="scientific">Microcaecilia unicolor</name>
    <dbReference type="NCBI Taxonomy" id="1415580"/>
    <lineage>
        <taxon>Eukaryota</taxon>
        <taxon>Metazoa</taxon>
        <taxon>Chordata</taxon>
        <taxon>Craniata</taxon>
        <taxon>Vertebrata</taxon>
        <taxon>Euteleostomi</taxon>
        <taxon>Amphibia</taxon>
        <taxon>Gymnophiona</taxon>
        <taxon>Siphonopidae</taxon>
        <taxon>Microcaecilia</taxon>
    </lineage>
</organism>
<dbReference type="InterPro" id="IPR011992">
    <property type="entry name" value="EF-hand-dom_pair"/>
</dbReference>
<dbReference type="OrthoDB" id="424753at2759"/>
<evidence type="ECO:0000256" key="1">
    <source>
        <dbReference type="ARBA" id="ARBA00007623"/>
    </source>
</evidence>
<keyword evidence="9" id="KW-1185">Reference proteome</keyword>
<dbReference type="Gene3D" id="2.60.120.380">
    <property type="match status" value="1"/>
</dbReference>
<evidence type="ECO:0000313" key="10">
    <source>
        <dbReference type="RefSeq" id="XP_030051976.1"/>
    </source>
</evidence>